<dbReference type="OrthoDB" id="1470350at2759"/>
<gene>
    <name evidence="8" type="ORF">P154DRAFT_557857</name>
</gene>
<dbReference type="EMBL" id="ML977722">
    <property type="protein sequence ID" value="KAF1993192.1"/>
    <property type="molecule type" value="Genomic_DNA"/>
</dbReference>
<evidence type="ECO:0000313" key="8">
    <source>
        <dbReference type="EMBL" id="KAF1993192.1"/>
    </source>
</evidence>
<keyword evidence="3 6" id="KW-0349">Heme</keyword>
<feature type="transmembrane region" description="Helical" evidence="7">
    <location>
        <begin position="12"/>
        <end position="34"/>
    </location>
</feature>
<dbReference type="GO" id="GO:0005506">
    <property type="term" value="F:iron ion binding"/>
    <property type="evidence" value="ECO:0007669"/>
    <property type="project" value="InterPro"/>
</dbReference>
<keyword evidence="7" id="KW-1133">Transmembrane helix</keyword>
<dbReference type="InterPro" id="IPR050121">
    <property type="entry name" value="Cytochrome_P450_monoxygenase"/>
</dbReference>
<organism evidence="8 9">
    <name type="scientific">Amniculicola lignicola CBS 123094</name>
    <dbReference type="NCBI Taxonomy" id="1392246"/>
    <lineage>
        <taxon>Eukaryota</taxon>
        <taxon>Fungi</taxon>
        <taxon>Dikarya</taxon>
        <taxon>Ascomycota</taxon>
        <taxon>Pezizomycotina</taxon>
        <taxon>Dothideomycetes</taxon>
        <taxon>Pleosporomycetidae</taxon>
        <taxon>Pleosporales</taxon>
        <taxon>Amniculicolaceae</taxon>
        <taxon>Amniculicola</taxon>
    </lineage>
</organism>
<evidence type="ECO:0000256" key="2">
    <source>
        <dbReference type="ARBA" id="ARBA00010617"/>
    </source>
</evidence>
<dbReference type="PANTHER" id="PTHR24305:SF210">
    <property type="entry name" value="CYTOCHROME P450 MONOOXYGENASE ASQL-RELATED"/>
    <property type="match status" value="1"/>
</dbReference>
<evidence type="ECO:0000256" key="5">
    <source>
        <dbReference type="ARBA" id="ARBA00023004"/>
    </source>
</evidence>
<accession>A0A6A5VTR5</accession>
<dbReference type="InterPro" id="IPR001128">
    <property type="entry name" value="Cyt_P450"/>
</dbReference>
<evidence type="ECO:0000256" key="7">
    <source>
        <dbReference type="SAM" id="Phobius"/>
    </source>
</evidence>
<dbReference type="InterPro" id="IPR036396">
    <property type="entry name" value="Cyt_P450_sf"/>
</dbReference>
<dbReference type="InterPro" id="IPR002403">
    <property type="entry name" value="Cyt_P450_E_grp-IV"/>
</dbReference>
<dbReference type="PRINTS" id="PR00465">
    <property type="entry name" value="EP450IV"/>
</dbReference>
<dbReference type="SUPFAM" id="SSF48264">
    <property type="entry name" value="Cytochrome P450"/>
    <property type="match status" value="1"/>
</dbReference>
<proteinExistence type="inferred from homology"/>
<keyword evidence="9" id="KW-1185">Reference proteome</keyword>
<keyword evidence="5 6" id="KW-0408">Iron</keyword>
<evidence type="ECO:0000256" key="1">
    <source>
        <dbReference type="ARBA" id="ARBA00001971"/>
    </source>
</evidence>
<keyword evidence="7" id="KW-0812">Transmembrane</keyword>
<keyword evidence="4 6" id="KW-0479">Metal-binding</keyword>
<dbReference type="Gene3D" id="1.10.630.10">
    <property type="entry name" value="Cytochrome P450"/>
    <property type="match status" value="2"/>
</dbReference>
<dbReference type="AlphaFoldDB" id="A0A6A5VTR5"/>
<dbReference type="GO" id="GO:0004497">
    <property type="term" value="F:monooxygenase activity"/>
    <property type="evidence" value="ECO:0007669"/>
    <property type="project" value="InterPro"/>
</dbReference>
<evidence type="ECO:0000256" key="3">
    <source>
        <dbReference type="ARBA" id="ARBA00022617"/>
    </source>
</evidence>
<evidence type="ECO:0000313" key="9">
    <source>
        <dbReference type="Proteomes" id="UP000799779"/>
    </source>
</evidence>
<name>A0A6A5VTR5_9PLEO</name>
<dbReference type="GO" id="GO:0016705">
    <property type="term" value="F:oxidoreductase activity, acting on paired donors, with incorporation or reduction of molecular oxygen"/>
    <property type="evidence" value="ECO:0007669"/>
    <property type="project" value="InterPro"/>
</dbReference>
<protein>
    <submittedName>
        <fullName evidence="8">Cytochrome P450</fullName>
    </submittedName>
</protein>
<feature type="binding site" description="axial binding residue" evidence="6">
    <location>
        <position position="432"/>
    </location>
    <ligand>
        <name>heme</name>
        <dbReference type="ChEBI" id="CHEBI:30413"/>
    </ligand>
    <ligandPart>
        <name>Fe</name>
        <dbReference type="ChEBI" id="CHEBI:18248"/>
    </ligandPart>
</feature>
<comment type="similarity">
    <text evidence="2">Belongs to the cytochrome P450 family.</text>
</comment>
<keyword evidence="7" id="KW-0472">Membrane</keyword>
<sequence length="493" mass="56591">MALWSDTWGQLLGIFTSTQVLTATITLIGAYYLAHAIYCINFHPLSKYPGPKLAAFSNVWWAYSSTSGRYPWIIASVLRRYGDVVRIAPNELVFLTPRAAKDIYLAQEKNLELFVQVGYDALDTGDNGISGEPDPIKHREIAKKLAPAFSTRNLKAKEATVNKHFDFFIKKMKSLGTDKKGVDMRSWSDWLALDLSMDMTYGRDMGQMRDMKDSILLNTTPKLNLFAAVSQLTRKLRLFTVLQYLTIPPSVWLALPKLIKLNSEDVRERIERRDQIEHLDYFEQVLLASWQPLANQFCSLIIFLLKEPDAYTALVEEIRGVFVEYGAIDMEAVASLKYLNGCVQESLRLHQETTDGLPRVSPGAVVDGEYIPQGVICRTSLFTYSRSERYFHDAKSFRPQRWLCEGHPMYDSKFSGDDKSAHMPFIMGPRQCPGREVARIMFRLVIAKTIWLFDMEQTSKRLEFERDFTAYGMWMKPEFRVRLSRARGESKQA</sequence>
<evidence type="ECO:0000256" key="4">
    <source>
        <dbReference type="ARBA" id="ARBA00022723"/>
    </source>
</evidence>
<dbReference type="Proteomes" id="UP000799779">
    <property type="component" value="Unassembled WGS sequence"/>
</dbReference>
<reference evidence="8" key="1">
    <citation type="journal article" date="2020" name="Stud. Mycol.">
        <title>101 Dothideomycetes genomes: a test case for predicting lifestyles and emergence of pathogens.</title>
        <authorList>
            <person name="Haridas S."/>
            <person name="Albert R."/>
            <person name="Binder M."/>
            <person name="Bloem J."/>
            <person name="Labutti K."/>
            <person name="Salamov A."/>
            <person name="Andreopoulos B."/>
            <person name="Baker S."/>
            <person name="Barry K."/>
            <person name="Bills G."/>
            <person name="Bluhm B."/>
            <person name="Cannon C."/>
            <person name="Castanera R."/>
            <person name="Culley D."/>
            <person name="Daum C."/>
            <person name="Ezra D."/>
            <person name="Gonzalez J."/>
            <person name="Henrissat B."/>
            <person name="Kuo A."/>
            <person name="Liang C."/>
            <person name="Lipzen A."/>
            <person name="Lutzoni F."/>
            <person name="Magnuson J."/>
            <person name="Mondo S."/>
            <person name="Nolan M."/>
            <person name="Ohm R."/>
            <person name="Pangilinan J."/>
            <person name="Park H.-J."/>
            <person name="Ramirez L."/>
            <person name="Alfaro M."/>
            <person name="Sun H."/>
            <person name="Tritt A."/>
            <person name="Yoshinaga Y."/>
            <person name="Zwiers L.-H."/>
            <person name="Turgeon B."/>
            <person name="Goodwin S."/>
            <person name="Spatafora J."/>
            <person name="Crous P."/>
            <person name="Grigoriev I."/>
        </authorList>
    </citation>
    <scope>NUCLEOTIDE SEQUENCE</scope>
    <source>
        <strain evidence="8">CBS 123094</strain>
    </source>
</reference>
<comment type="cofactor">
    <cofactor evidence="1 6">
        <name>heme</name>
        <dbReference type="ChEBI" id="CHEBI:30413"/>
    </cofactor>
</comment>
<dbReference type="GO" id="GO:0020037">
    <property type="term" value="F:heme binding"/>
    <property type="evidence" value="ECO:0007669"/>
    <property type="project" value="InterPro"/>
</dbReference>
<dbReference type="PANTHER" id="PTHR24305">
    <property type="entry name" value="CYTOCHROME P450"/>
    <property type="match status" value="1"/>
</dbReference>
<evidence type="ECO:0000256" key="6">
    <source>
        <dbReference type="PIRSR" id="PIRSR602403-1"/>
    </source>
</evidence>
<dbReference type="Pfam" id="PF00067">
    <property type="entry name" value="p450"/>
    <property type="match status" value="1"/>
</dbReference>